<evidence type="ECO:0000256" key="4">
    <source>
        <dbReference type="ARBA" id="ARBA00048741"/>
    </source>
</evidence>
<evidence type="ECO:0000313" key="7">
    <source>
        <dbReference type="Proteomes" id="UP000309138"/>
    </source>
</evidence>
<dbReference type="InterPro" id="IPR006426">
    <property type="entry name" value="Asn_synth_AEB"/>
</dbReference>
<dbReference type="Gene3D" id="3.40.50.620">
    <property type="entry name" value="HUPs"/>
    <property type="match status" value="2"/>
</dbReference>
<comment type="catalytic activity">
    <reaction evidence="4">
        <text>L-aspartate + L-glutamine + ATP + H2O = L-asparagine + L-glutamate + AMP + diphosphate + H(+)</text>
        <dbReference type="Rhea" id="RHEA:12228"/>
        <dbReference type="ChEBI" id="CHEBI:15377"/>
        <dbReference type="ChEBI" id="CHEBI:15378"/>
        <dbReference type="ChEBI" id="CHEBI:29985"/>
        <dbReference type="ChEBI" id="CHEBI:29991"/>
        <dbReference type="ChEBI" id="CHEBI:30616"/>
        <dbReference type="ChEBI" id="CHEBI:33019"/>
        <dbReference type="ChEBI" id="CHEBI:58048"/>
        <dbReference type="ChEBI" id="CHEBI:58359"/>
        <dbReference type="ChEBI" id="CHEBI:456215"/>
        <dbReference type="EC" id="6.3.5.4"/>
    </reaction>
</comment>
<dbReference type="PIRSF" id="PIRSF001589">
    <property type="entry name" value="Asn_synthetase_glu-h"/>
    <property type="match status" value="1"/>
</dbReference>
<dbReference type="PANTHER" id="PTHR43284:SF1">
    <property type="entry name" value="ASPARAGINE SYNTHETASE"/>
    <property type="match status" value="1"/>
</dbReference>
<dbReference type="InterPro" id="IPR001962">
    <property type="entry name" value="Asn_synthase"/>
</dbReference>
<dbReference type="InterPro" id="IPR014729">
    <property type="entry name" value="Rossmann-like_a/b/a_fold"/>
</dbReference>
<dbReference type="InterPro" id="IPR029055">
    <property type="entry name" value="Ntn_hydrolases_N"/>
</dbReference>
<dbReference type="GO" id="GO:0004066">
    <property type="term" value="F:asparagine synthase (glutamine-hydrolyzing) activity"/>
    <property type="evidence" value="ECO:0007669"/>
    <property type="project" value="UniProtKB-EC"/>
</dbReference>
<protein>
    <recommendedName>
        <fullName evidence="3">asparagine synthase (glutamine-hydrolyzing)</fullName>
        <ecNumber evidence="3">6.3.5.4</ecNumber>
    </recommendedName>
</protein>
<sequence>MNVAPYVALIGGSGAVDTSRLSSLTERLRAMGFALLLDTPGVRFLGRSSAPHFLPQAPGRIFWGSVFDRRSAGFALRADDAELLAPLSRFVTQYWGGYLALRETQGRVELFRDPSGMIPVYLASLGTMHVVTSVPALLFELELLEPEIDWTIVAQALAFRDLRPARTALRGISELLPGMSLTFEKDRLDTAQIWSPWTLATPDRELASFEVAAKQVRETVLQVSRSWAGTTRHPLVELSGGLDSSIVAAGLAAAGADPLCVTFIPSAGDSDERKYAQAVTDHLGVRLEEVALAPDSVDVTRTDAAWLPRPCARNFAQALDRPLQQAAREHGADMFFSGGGGDNIFCHLQSTLAVIDLIKRKGLGRTAARAILDVAEVADVTFWEALRNTARRRFETPQSRPRPWVNRFLNKAVKAELPWPADNPWLEAVNDALPGKRRHVWSLVSVLNHLEGFGRQQLAPICSPLLSQPVVETCLRIPTWLWFEQGRNRSVAREAFAGMLPATVIGRRTKAAFDSLGAQIIRRNATQLRAMLLDGVLVRQGIADPETIDRAFRGDIADGEVVAELLGIADVEAWASGWASWSRGQFRLSA</sequence>
<comment type="caution">
    <text evidence="6">The sequence shown here is derived from an EMBL/GenBank/DDBJ whole genome shotgun (WGS) entry which is preliminary data.</text>
</comment>
<dbReference type="AlphaFoldDB" id="A0A4U1L4N1"/>
<proteinExistence type="inferred from homology"/>
<dbReference type="SUPFAM" id="SSF52402">
    <property type="entry name" value="Adenine nucleotide alpha hydrolases-like"/>
    <property type="match status" value="1"/>
</dbReference>
<keyword evidence="7" id="KW-1185">Reference proteome</keyword>
<accession>A0A4U1L4N1</accession>
<name>A0A4U1L4N1_9SPHN</name>
<reference evidence="6 7" key="1">
    <citation type="submission" date="2019-04" db="EMBL/GenBank/DDBJ databases">
        <authorList>
            <person name="Yang Y."/>
            <person name="Wei D."/>
        </authorList>
    </citation>
    <scope>NUCLEOTIDE SEQUENCE [LARGE SCALE GENOMIC DNA]</scope>
    <source>
        <strain evidence="6 7">L-1-4w-11</strain>
    </source>
</reference>
<gene>
    <name evidence="6" type="ORF">FBR43_12515</name>
</gene>
<dbReference type="InterPro" id="IPR051786">
    <property type="entry name" value="ASN_synthetase/amidase"/>
</dbReference>
<evidence type="ECO:0000256" key="2">
    <source>
        <dbReference type="ARBA" id="ARBA00005752"/>
    </source>
</evidence>
<dbReference type="EC" id="6.3.5.4" evidence="3"/>
<comment type="similarity">
    <text evidence="2">Belongs to the asparagine synthetase family.</text>
</comment>
<dbReference type="Pfam" id="PF00733">
    <property type="entry name" value="Asn_synthase"/>
    <property type="match status" value="2"/>
</dbReference>
<comment type="pathway">
    <text evidence="1">Amino-acid biosynthesis; L-asparagine biosynthesis; L-asparagine from L-aspartate (L-Gln route): step 1/1.</text>
</comment>
<dbReference type="SUPFAM" id="SSF56235">
    <property type="entry name" value="N-terminal nucleophile aminohydrolases (Ntn hydrolases)"/>
    <property type="match status" value="1"/>
</dbReference>
<dbReference type="Proteomes" id="UP000309138">
    <property type="component" value="Unassembled WGS sequence"/>
</dbReference>
<dbReference type="Gene3D" id="3.60.20.10">
    <property type="entry name" value="Glutamine Phosphoribosylpyrophosphate, subunit 1, domain 1"/>
    <property type="match status" value="1"/>
</dbReference>
<dbReference type="OrthoDB" id="7053173at2"/>
<dbReference type="GO" id="GO:0006529">
    <property type="term" value="P:asparagine biosynthetic process"/>
    <property type="evidence" value="ECO:0007669"/>
    <property type="project" value="InterPro"/>
</dbReference>
<evidence type="ECO:0000313" key="6">
    <source>
        <dbReference type="EMBL" id="TKD51484.1"/>
    </source>
</evidence>
<feature type="domain" description="Asparagine synthetase" evidence="5">
    <location>
        <begin position="464"/>
        <end position="574"/>
    </location>
</feature>
<dbReference type="EMBL" id="SWKR01000002">
    <property type="protein sequence ID" value="TKD51484.1"/>
    <property type="molecule type" value="Genomic_DNA"/>
</dbReference>
<evidence type="ECO:0000256" key="3">
    <source>
        <dbReference type="ARBA" id="ARBA00012737"/>
    </source>
</evidence>
<organism evidence="6 7">
    <name type="scientific">Sphingomonas baiyangensis</name>
    <dbReference type="NCBI Taxonomy" id="2572576"/>
    <lineage>
        <taxon>Bacteria</taxon>
        <taxon>Pseudomonadati</taxon>
        <taxon>Pseudomonadota</taxon>
        <taxon>Alphaproteobacteria</taxon>
        <taxon>Sphingomonadales</taxon>
        <taxon>Sphingomonadaceae</taxon>
        <taxon>Sphingomonas</taxon>
    </lineage>
</organism>
<dbReference type="RefSeq" id="WP_136943425.1">
    <property type="nucleotide sequence ID" value="NZ_SWKR01000002.1"/>
</dbReference>
<evidence type="ECO:0000259" key="5">
    <source>
        <dbReference type="Pfam" id="PF00733"/>
    </source>
</evidence>
<evidence type="ECO:0000256" key="1">
    <source>
        <dbReference type="ARBA" id="ARBA00005187"/>
    </source>
</evidence>
<feature type="domain" description="Asparagine synthetase" evidence="5">
    <location>
        <begin position="236"/>
        <end position="346"/>
    </location>
</feature>
<dbReference type="PANTHER" id="PTHR43284">
    <property type="entry name" value="ASPARAGINE SYNTHETASE (GLUTAMINE-HYDROLYZING)"/>
    <property type="match status" value="1"/>
</dbReference>